<dbReference type="Proteomes" id="UP001240150">
    <property type="component" value="Chromosome"/>
</dbReference>
<keyword evidence="2" id="KW-1185">Reference proteome</keyword>
<proteinExistence type="predicted"/>
<evidence type="ECO:0000313" key="1">
    <source>
        <dbReference type="EMBL" id="WIM94552.1"/>
    </source>
</evidence>
<reference evidence="1 2" key="1">
    <citation type="submission" date="2023-06" db="EMBL/GenBank/DDBJ databases">
        <authorList>
            <person name="Yushchuk O."/>
            <person name="Binda E."/>
            <person name="Ruckert-Reed C."/>
            <person name="Fedorenko V."/>
            <person name="Kalinowski J."/>
            <person name="Marinelli F."/>
        </authorList>
    </citation>
    <scope>NUCLEOTIDE SEQUENCE [LARGE SCALE GENOMIC DNA]</scope>
    <source>
        <strain evidence="1 2">NRRL 3884</strain>
    </source>
</reference>
<protein>
    <recommendedName>
        <fullName evidence="3">LysR substrate-binding domain-containing protein</fullName>
    </recommendedName>
</protein>
<evidence type="ECO:0008006" key="3">
    <source>
        <dbReference type="Google" id="ProtNLM"/>
    </source>
</evidence>
<name>A0ABY8WAL8_9ACTN</name>
<sequence>MLSEPTVQPGVALLPRFVLDGVTGVTVLPVTGADLCWPLSLAIAADRAPGAATRALITLLPAPG</sequence>
<evidence type="ECO:0000313" key="2">
    <source>
        <dbReference type="Proteomes" id="UP001240150"/>
    </source>
</evidence>
<dbReference type="EMBL" id="CP126980">
    <property type="protein sequence ID" value="WIM94552.1"/>
    <property type="molecule type" value="Genomic_DNA"/>
</dbReference>
<accession>A0ABY8WAL8</accession>
<organism evidence="1 2">
    <name type="scientific">Actinoplanes oblitus</name>
    <dbReference type="NCBI Taxonomy" id="3040509"/>
    <lineage>
        <taxon>Bacteria</taxon>
        <taxon>Bacillati</taxon>
        <taxon>Actinomycetota</taxon>
        <taxon>Actinomycetes</taxon>
        <taxon>Micromonosporales</taxon>
        <taxon>Micromonosporaceae</taxon>
        <taxon>Actinoplanes</taxon>
    </lineage>
</organism>
<gene>
    <name evidence="1" type="ORF">ACTOB_006583</name>
</gene>
<dbReference type="RefSeq" id="WP_284915770.1">
    <property type="nucleotide sequence ID" value="NZ_CP126980.1"/>
</dbReference>